<dbReference type="InterPro" id="IPR007149">
    <property type="entry name" value="Leo1"/>
</dbReference>
<dbReference type="PANTHER" id="PTHR23146">
    <property type="entry name" value="LEO1 PROTEIN"/>
    <property type="match status" value="1"/>
</dbReference>
<name>A0ABR3PL65_9PEZI</name>
<feature type="region of interest" description="Disordered" evidence="1">
    <location>
        <begin position="244"/>
        <end position="266"/>
    </location>
</feature>
<feature type="compositionally biased region" description="Acidic residues" evidence="1">
    <location>
        <begin position="437"/>
        <end position="466"/>
    </location>
</feature>
<reference evidence="2 3" key="1">
    <citation type="submission" date="2024-07" db="EMBL/GenBank/DDBJ databases">
        <title>Draft sequence of the Neodothiora populina.</title>
        <authorList>
            <person name="Drown D.D."/>
            <person name="Schuette U.S."/>
            <person name="Buechlein A.B."/>
            <person name="Rusch D.R."/>
            <person name="Winton L.W."/>
            <person name="Adams G.A."/>
        </authorList>
    </citation>
    <scope>NUCLEOTIDE SEQUENCE [LARGE SCALE GENOMIC DNA]</scope>
    <source>
        <strain evidence="2 3">CPC 39397</strain>
    </source>
</reference>
<feature type="compositionally biased region" description="Basic and acidic residues" evidence="1">
    <location>
        <begin position="341"/>
        <end position="372"/>
    </location>
</feature>
<dbReference type="Pfam" id="PF04004">
    <property type="entry name" value="Leo1"/>
    <property type="match status" value="1"/>
</dbReference>
<evidence type="ECO:0000313" key="2">
    <source>
        <dbReference type="EMBL" id="KAL1306867.1"/>
    </source>
</evidence>
<organism evidence="2 3">
    <name type="scientific">Neodothiora populina</name>
    <dbReference type="NCBI Taxonomy" id="2781224"/>
    <lineage>
        <taxon>Eukaryota</taxon>
        <taxon>Fungi</taxon>
        <taxon>Dikarya</taxon>
        <taxon>Ascomycota</taxon>
        <taxon>Pezizomycotina</taxon>
        <taxon>Dothideomycetes</taxon>
        <taxon>Dothideomycetidae</taxon>
        <taxon>Dothideales</taxon>
        <taxon>Dothioraceae</taxon>
        <taxon>Neodothiora</taxon>
    </lineage>
</organism>
<feature type="compositionally biased region" description="Low complexity" evidence="1">
    <location>
        <begin position="1"/>
        <end position="12"/>
    </location>
</feature>
<dbReference type="GeneID" id="95979216"/>
<gene>
    <name evidence="2" type="ORF">AAFC00_005517</name>
</gene>
<evidence type="ECO:0000313" key="3">
    <source>
        <dbReference type="Proteomes" id="UP001562354"/>
    </source>
</evidence>
<feature type="region of interest" description="Disordered" evidence="1">
    <location>
        <begin position="341"/>
        <end position="517"/>
    </location>
</feature>
<keyword evidence="3" id="KW-1185">Reference proteome</keyword>
<dbReference type="Proteomes" id="UP001562354">
    <property type="component" value="Unassembled WGS sequence"/>
</dbReference>
<evidence type="ECO:0008006" key="4">
    <source>
        <dbReference type="Google" id="ProtNLM"/>
    </source>
</evidence>
<feature type="compositionally biased region" description="Gly residues" evidence="1">
    <location>
        <begin position="373"/>
        <end position="388"/>
    </location>
</feature>
<feature type="compositionally biased region" description="Acidic residues" evidence="1">
    <location>
        <begin position="69"/>
        <end position="91"/>
    </location>
</feature>
<feature type="compositionally biased region" description="Basic and acidic residues" evidence="1">
    <location>
        <begin position="109"/>
        <end position="118"/>
    </location>
</feature>
<dbReference type="PANTHER" id="PTHR23146:SF0">
    <property type="entry name" value="RNA POLYMERASE-ASSOCIATED PROTEIN LEO1"/>
    <property type="match status" value="1"/>
</dbReference>
<feature type="compositionally biased region" description="Basic residues" evidence="1">
    <location>
        <begin position="405"/>
        <end position="416"/>
    </location>
</feature>
<protein>
    <recommendedName>
        <fullName evidence="4">RNA polymerase-associated protein LEO1</fullName>
    </recommendedName>
</protein>
<evidence type="ECO:0000256" key="1">
    <source>
        <dbReference type="SAM" id="MobiDB-lite"/>
    </source>
</evidence>
<accession>A0ABR3PL65</accession>
<dbReference type="EMBL" id="JBFMKM010000004">
    <property type="protein sequence ID" value="KAL1306867.1"/>
    <property type="molecule type" value="Genomic_DNA"/>
</dbReference>
<comment type="caution">
    <text evidence="2">The sequence shown here is derived from an EMBL/GenBank/DDBJ whole genome shotgun (WGS) entry which is preliminary data.</text>
</comment>
<dbReference type="RefSeq" id="XP_069203139.1">
    <property type="nucleotide sequence ID" value="XM_069345310.1"/>
</dbReference>
<feature type="region of interest" description="Disordered" evidence="1">
    <location>
        <begin position="1"/>
        <end position="133"/>
    </location>
</feature>
<proteinExistence type="predicted"/>
<feature type="compositionally biased region" description="Acidic residues" evidence="1">
    <location>
        <begin position="119"/>
        <end position="131"/>
    </location>
</feature>
<sequence length="517" mass="57418">MASAAAVAADQALSPDPTNIAEPDGITTAILPSDEKVPDDLNQDDDDDDDDEDIVVRSRPRGPQMNGAPEEEEELGDEDDLFGDEDEDEADAPAQQRTLDDADLDSGDDEGRHDRVGDGEEEMRDEEEEEERTLAVMEAGLGRQPLPEPSDGEMYLTKVPRFLSIDPKVWNLLSYQPPTADHSGTTGQGFSPYNTAMSTVHWRRSPSDPTEIQSNARILRWSDGSFTLQFASNPTQQFVIEGNPLAPRQQNPPKPTPTSRKAGQKEHGYDTFTYLTIPDTHNQLLRITHKITAGLSILPSAETTDEALEKLQNSLAAIAQGKNKTAGGNIELVQISEDPDLARQKAEVAEREKMRAQKRREAAETRERERGGRGFGRSRTGGYGGGGLSAAMLEDDEMGGSSRPRGNKPKQNRRQRRNSEYSEDEDFGHKRGNFANDEYDEEDEFIARSDEEEEAVASSDDDDGIVEEPRRKSSTKRASPEEEDDDDDNDAEGEDEQQVVQTSRVKRRRVIDDDDEE</sequence>
<feature type="compositionally biased region" description="Acidic residues" evidence="1">
    <location>
        <begin position="41"/>
        <end position="53"/>
    </location>
</feature>
<feature type="compositionally biased region" description="Acidic residues" evidence="1">
    <location>
        <begin position="481"/>
        <end position="497"/>
    </location>
</feature>